<comment type="caution">
    <text evidence="1">The sequence shown here is derived from an EMBL/GenBank/DDBJ whole genome shotgun (WGS) entry which is preliminary data.</text>
</comment>
<protein>
    <submittedName>
        <fullName evidence="1">Uncharacterized protein</fullName>
    </submittedName>
</protein>
<keyword evidence="2" id="KW-1185">Reference proteome</keyword>
<evidence type="ECO:0000313" key="1">
    <source>
        <dbReference type="EMBL" id="KAH3857997.1"/>
    </source>
</evidence>
<name>A0A9D4LIH9_DREPO</name>
<accession>A0A9D4LIH9</accession>
<gene>
    <name evidence="1" type="ORF">DPMN_100616</name>
</gene>
<reference evidence="1" key="2">
    <citation type="submission" date="2020-11" db="EMBL/GenBank/DDBJ databases">
        <authorList>
            <person name="McCartney M.A."/>
            <person name="Auch B."/>
            <person name="Kono T."/>
            <person name="Mallez S."/>
            <person name="Becker A."/>
            <person name="Gohl D.M."/>
            <person name="Silverstein K.A.T."/>
            <person name="Koren S."/>
            <person name="Bechman K.B."/>
            <person name="Herman A."/>
            <person name="Abrahante J.E."/>
            <person name="Garbe J."/>
        </authorList>
    </citation>
    <scope>NUCLEOTIDE SEQUENCE</scope>
    <source>
        <strain evidence="1">Duluth1</strain>
        <tissue evidence="1">Whole animal</tissue>
    </source>
</reference>
<proteinExistence type="predicted"/>
<dbReference type="Proteomes" id="UP000828390">
    <property type="component" value="Unassembled WGS sequence"/>
</dbReference>
<dbReference type="AlphaFoldDB" id="A0A9D4LIH9"/>
<evidence type="ECO:0000313" key="2">
    <source>
        <dbReference type="Proteomes" id="UP000828390"/>
    </source>
</evidence>
<organism evidence="1 2">
    <name type="scientific">Dreissena polymorpha</name>
    <name type="common">Zebra mussel</name>
    <name type="synonym">Mytilus polymorpha</name>
    <dbReference type="NCBI Taxonomy" id="45954"/>
    <lineage>
        <taxon>Eukaryota</taxon>
        <taxon>Metazoa</taxon>
        <taxon>Spiralia</taxon>
        <taxon>Lophotrochozoa</taxon>
        <taxon>Mollusca</taxon>
        <taxon>Bivalvia</taxon>
        <taxon>Autobranchia</taxon>
        <taxon>Heteroconchia</taxon>
        <taxon>Euheterodonta</taxon>
        <taxon>Imparidentia</taxon>
        <taxon>Neoheterodontei</taxon>
        <taxon>Myida</taxon>
        <taxon>Dreissenoidea</taxon>
        <taxon>Dreissenidae</taxon>
        <taxon>Dreissena</taxon>
    </lineage>
</organism>
<sequence length="51" mass="5745">MAYVWVPLQKSSNPILARNAISKWGLNFELTDDSANLHLQHSSGYSKSLQQ</sequence>
<reference evidence="1" key="1">
    <citation type="journal article" date="2019" name="bioRxiv">
        <title>The Genome of the Zebra Mussel, Dreissena polymorpha: A Resource for Invasive Species Research.</title>
        <authorList>
            <person name="McCartney M.A."/>
            <person name="Auch B."/>
            <person name="Kono T."/>
            <person name="Mallez S."/>
            <person name="Zhang Y."/>
            <person name="Obille A."/>
            <person name="Becker A."/>
            <person name="Abrahante J.E."/>
            <person name="Garbe J."/>
            <person name="Badalamenti J.P."/>
            <person name="Herman A."/>
            <person name="Mangelson H."/>
            <person name="Liachko I."/>
            <person name="Sullivan S."/>
            <person name="Sone E.D."/>
            <person name="Koren S."/>
            <person name="Silverstein K.A.T."/>
            <person name="Beckman K.B."/>
            <person name="Gohl D.M."/>
        </authorList>
    </citation>
    <scope>NUCLEOTIDE SEQUENCE</scope>
    <source>
        <strain evidence="1">Duluth1</strain>
        <tissue evidence="1">Whole animal</tissue>
    </source>
</reference>
<dbReference type="EMBL" id="JAIWYP010000003">
    <property type="protein sequence ID" value="KAH3857997.1"/>
    <property type="molecule type" value="Genomic_DNA"/>
</dbReference>